<reference evidence="2 3" key="1">
    <citation type="submission" date="2016-11" db="EMBL/GenBank/DDBJ databases">
        <authorList>
            <person name="Jaros S."/>
            <person name="Januszkiewicz K."/>
            <person name="Wedrychowicz H."/>
        </authorList>
    </citation>
    <scope>NUCLEOTIDE SEQUENCE [LARGE SCALE GENOMIC DNA]</scope>
    <source>
        <strain evidence="2 3">DSM 22153</strain>
    </source>
</reference>
<evidence type="ECO:0000256" key="1">
    <source>
        <dbReference type="SAM" id="SignalP"/>
    </source>
</evidence>
<feature type="chain" id="PRO_5012410057" evidence="1">
    <location>
        <begin position="21"/>
        <end position="156"/>
    </location>
</feature>
<gene>
    <name evidence="2" type="ORF">SAMN05444272_2962</name>
</gene>
<keyword evidence="3" id="KW-1185">Reference proteome</keyword>
<dbReference type="STRING" id="735517.SAMN05444272_2962"/>
<organism evidence="2 3">
    <name type="scientific">Roseibium suaedae</name>
    <dbReference type="NCBI Taxonomy" id="735517"/>
    <lineage>
        <taxon>Bacteria</taxon>
        <taxon>Pseudomonadati</taxon>
        <taxon>Pseudomonadota</taxon>
        <taxon>Alphaproteobacteria</taxon>
        <taxon>Hyphomicrobiales</taxon>
        <taxon>Stappiaceae</taxon>
        <taxon>Roseibium</taxon>
    </lineage>
</organism>
<protein>
    <submittedName>
        <fullName evidence="2">Uncharacterized protein</fullName>
    </submittedName>
</protein>
<name>A0A1M7KSF4_9HYPH</name>
<evidence type="ECO:0000313" key="2">
    <source>
        <dbReference type="EMBL" id="SHM68423.1"/>
    </source>
</evidence>
<dbReference type="EMBL" id="FRBW01000003">
    <property type="protein sequence ID" value="SHM68423.1"/>
    <property type="molecule type" value="Genomic_DNA"/>
</dbReference>
<proteinExistence type="predicted"/>
<keyword evidence="1" id="KW-0732">Signal</keyword>
<accession>A0A1M7KSF4</accession>
<evidence type="ECO:0000313" key="3">
    <source>
        <dbReference type="Proteomes" id="UP000186002"/>
    </source>
</evidence>
<feature type="signal peptide" evidence="1">
    <location>
        <begin position="1"/>
        <end position="20"/>
    </location>
</feature>
<dbReference type="AlphaFoldDB" id="A0A1M7KSF4"/>
<dbReference type="Proteomes" id="UP000186002">
    <property type="component" value="Unassembled WGS sequence"/>
</dbReference>
<sequence length="156" mass="17469">MKRLFVFTCFGALLAPLANAETSMPLDEFSIVSRDTAGNFVGSHKIFKRKAAGMKQVIYCEEKYWVRPYTVAWTQTEVENKRIVRVEYSAGKGWRPICANPQTQVTLNDFGIKQDASEVMYFGGFNGASEGVFDSMKRGFSTPKADEKPAGSYHTN</sequence>